<evidence type="ECO:0000313" key="2">
    <source>
        <dbReference type="EMBL" id="GAU28536.1"/>
    </source>
</evidence>
<evidence type="ECO:0000313" key="3">
    <source>
        <dbReference type="Proteomes" id="UP000242715"/>
    </source>
</evidence>
<sequence>MDTFLGEILGAFVLENDHSSLLNATFESKYVKVLAEDVESTSGKMVLDEKHGKLVRILSHVNAKTYHEIYAKRLGDPNQSAKVGSFKEQKRRWSRPHERNLTPIVLGGGCCHT</sequence>
<keyword evidence="3" id="KW-1185">Reference proteome</keyword>
<dbReference type="OrthoDB" id="5783963at2759"/>
<name>A0A2Z6M887_TRISU</name>
<dbReference type="EMBL" id="DF973374">
    <property type="protein sequence ID" value="GAU28536.1"/>
    <property type="molecule type" value="Genomic_DNA"/>
</dbReference>
<dbReference type="PANTHER" id="PTHR46692:SF4">
    <property type="entry name" value="INOSINE-URIDINE PREFERRING NUCLEOSIDE HYDROLASE"/>
    <property type="match status" value="1"/>
</dbReference>
<organism evidence="2 3">
    <name type="scientific">Trifolium subterraneum</name>
    <name type="common">Subterranean clover</name>
    <dbReference type="NCBI Taxonomy" id="3900"/>
    <lineage>
        <taxon>Eukaryota</taxon>
        <taxon>Viridiplantae</taxon>
        <taxon>Streptophyta</taxon>
        <taxon>Embryophyta</taxon>
        <taxon>Tracheophyta</taxon>
        <taxon>Spermatophyta</taxon>
        <taxon>Magnoliopsida</taxon>
        <taxon>eudicotyledons</taxon>
        <taxon>Gunneridae</taxon>
        <taxon>Pentapetalae</taxon>
        <taxon>rosids</taxon>
        <taxon>fabids</taxon>
        <taxon>Fabales</taxon>
        <taxon>Fabaceae</taxon>
        <taxon>Papilionoideae</taxon>
        <taxon>50 kb inversion clade</taxon>
        <taxon>NPAAA clade</taxon>
        <taxon>Hologalegina</taxon>
        <taxon>IRL clade</taxon>
        <taxon>Trifolieae</taxon>
        <taxon>Trifolium</taxon>
    </lineage>
</organism>
<gene>
    <name evidence="2" type="ORF">TSUD_156930</name>
</gene>
<evidence type="ECO:0000256" key="1">
    <source>
        <dbReference type="SAM" id="MobiDB-lite"/>
    </source>
</evidence>
<accession>A0A2Z6M887</accession>
<proteinExistence type="predicted"/>
<dbReference type="PANTHER" id="PTHR46692">
    <property type="entry name" value="INOSINE-URIDINE PREFERRING NUCLEOSIDE HYDROLASE FAMILY PROTEIN"/>
    <property type="match status" value="1"/>
</dbReference>
<protein>
    <submittedName>
        <fullName evidence="2">Uncharacterized protein</fullName>
    </submittedName>
</protein>
<dbReference type="Proteomes" id="UP000242715">
    <property type="component" value="Unassembled WGS sequence"/>
</dbReference>
<reference evidence="3" key="1">
    <citation type="journal article" date="2017" name="Front. Plant Sci.">
        <title>Climate Clever Clovers: New Paradigm to Reduce the Environmental Footprint of Ruminants by Breeding Low Methanogenic Forages Utilizing Haplotype Variation.</title>
        <authorList>
            <person name="Kaur P."/>
            <person name="Appels R."/>
            <person name="Bayer P.E."/>
            <person name="Keeble-Gagnere G."/>
            <person name="Wang J."/>
            <person name="Hirakawa H."/>
            <person name="Shirasawa K."/>
            <person name="Vercoe P."/>
            <person name="Stefanova K."/>
            <person name="Durmic Z."/>
            <person name="Nichols P."/>
            <person name="Revell C."/>
            <person name="Isobe S.N."/>
            <person name="Edwards D."/>
            <person name="Erskine W."/>
        </authorList>
    </citation>
    <scope>NUCLEOTIDE SEQUENCE [LARGE SCALE GENOMIC DNA]</scope>
    <source>
        <strain evidence="3">cv. Daliak</strain>
    </source>
</reference>
<dbReference type="AlphaFoldDB" id="A0A2Z6M887"/>
<feature type="region of interest" description="Disordered" evidence="1">
    <location>
        <begin position="79"/>
        <end position="98"/>
    </location>
</feature>